<accession>A0A1S1HH73</accession>
<evidence type="ECO:0000313" key="3">
    <source>
        <dbReference type="Proteomes" id="UP000179467"/>
    </source>
</evidence>
<sequence>MTVMRGVPLAILAPVVIAAAPAPAPETPRDILIQAAFQTADKATALALIGKAIQRADAILMTDPRNREAAMQRGIAIGYRAKLTRSRSDAQMSRRIFESLAAADPNDAEVQLLIAGWHLDAIDDLGGLVARTALGARHNVGQAALDRAVALAGNRPFFAGMAALMRIRHDDDDIAAARRLAEEAASAPAATPLDRLMKRSIDQVLPALRAGNGKAAQAIARKLLPFGRVGT</sequence>
<evidence type="ECO:0000313" key="2">
    <source>
        <dbReference type="EMBL" id="OHT21575.1"/>
    </source>
</evidence>
<dbReference type="EMBL" id="MIPT01000001">
    <property type="protein sequence ID" value="OHT21575.1"/>
    <property type="molecule type" value="Genomic_DNA"/>
</dbReference>
<name>A0A1S1HH73_9SPHN</name>
<keyword evidence="1" id="KW-0732">Signal</keyword>
<protein>
    <recommendedName>
        <fullName evidence="4">Tetratricopeptide repeat protein</fullName>
    </recommendedName>
</protein>
<gene>
    <name evidence="2" type="ORF">BHE75_03585</name>
</gene>
<organism evidence="2 3">
    <name type="scientific">Edaphosphingomonas haloaromaticamans</name>
    <dbReference type="NCBI Taxonomy" id="653954"/>
    <lineage>
        <taxon>Bacteria</taxon>
        <taxon>Pseudomonadati</taxon>
        <taxon>Pseudomonadota</taxon>
        <taxon>Alphaproteobacteria</taxon>
        <taxon>Sphingomonadales</taxon>
        <taxon>Rhizorhabdaceae</taxon>
        <taxon>Edaphosphingomonas</taxon>
    </lineage>
</organism>
<reference evidence="2 3" key="1">
    <citation type="submission" date="2016-09" db="EMBL/GenBank/DDBJ databases">
        <title>Metabolic pathway, cell adaptation mechanisms and a novel monoxygenase revealed through proteogenomic-transcription analysis of a Sphingomonas haloaromaticamans strain degrading the fungicide ortho-phenylphenol.</title>
        <authorList>
            <person name="Perruchon C."/>
            <person name="Papadopoulou E.S."/>
            <person name="Rousidou C."/>
            <person name="Vasileiadis S."/>
            <person name="Tanou G."/>
            <person name="Amoutzias G."/>
            <person name="Molassiotis A."/>
            <person name="Karpouzas D.G."/>
        </authorList>
    </citation>
    <scope>NUCLEOTIDE SEQUENCE [LARGE SCALE GENOMIC DNA]</scope>
    <source>
        <strain evidence="2 3">P3</strain>
    </source>
</reference>
<evidence type="ECO:0000256" key="1">
    <source>
        <dbReference type="SAM" id="SignalP"/>
    </source>
</evidence>
<proteinExistence type="predicted"/>
<dbReference type="AlphaFoldDB" id="A0A1S1HH73"/>
<dbReference type="Proteomes" id="UP000179467">
    <property type="component" value="Unassembled WGS sequence"/>
</dbReference>
<comment type="caution">
    <text evidence="2">The sequence shown here is derived from an EMBL/GenBank/DDBJ whole genome shotgun (WGS) entry which is preliminary data.</text>
</comment>
<feature type="signal peptide" evidence="1">
    <location>
        <begin position="1"/>
        <end position="24"/>
    </location>
</feature>
<feature type="chain" id="PRO_5012368041" description="Tetratricopeptide repeat protein" evidence="1">
    <location>
        <begin position="25"/>
        <end position="231"/>
    </location>
</feature>
<keyword evidence="3" id="KW-1185">Reference proteome</keyword>
<evidence type="ECO:0008006" key="4">
    <source>
        <dbReference type="Google" id="ProtNLM"/>
    </source>
</evidence>